<feature type="region of interest" description="Disordered" evidence="1">
    <location>
        <begin position="149"/>
        <end position="168"/>
    </location>
</feature>
<organism evidence="2 3">
    <name type="scientific">Actomonas aquatica</name>
    <dbReference type="NCBI Taxonomy" id="2866162"/>
    <lineage>
        <taxon>Bacteria</taxon>
        <taxon>Pseudomonadati</taxon>
        <taxon>Verrucomicrobiota</taxon>
        <taxon>Opitutia</taxon>
        <taxon>Opitutales</taxon>
        <taxon>Opitutaceae</taxon>
        <taxon>Actomonas</taxon>
    </lineage>
</organism>
<dbReference type="RefSeq" id="WP_221029706.1">
    <property type="nucleotide sequence ID" value="NZ_CP139781.1"/>
</dbReference>
<gene>
    <name evidence="2" type="ORF">K1X11_009320</name>
</gene>
<evidence type="ECO:0000313" key="2">
    <source>
        <dbReference type="EMBL" id="WRQ89608.1"/>
    </source>
</evidence>
<evidence type="ECO:0000256" key="1">
    <source>
        <dbReference type="SAM" id="MobiDB-lite"/>
    </source>
</evidence>
<evidence type="ECO:0008006" key="4">
    <source>
        <dbReference type="Google" id="ProtNLM"/>
    </source>
</evidence>
<dbReference type="Gene3D" id="1.20.120.1490">
    <property type="match status" value="1"/>
</dbReference>
<feature type="compositionally biased region" description="Basic and acidic residues" evidence="1">
    <location>
        <begin position="159"/>
        <end position="168"/>
    </location>
</feature>
<dbReference type="Proteomes" id="UP000738431">
    <property type="component" value="Chromosome"/>
</dbReference>
<accession>A0ABZ1CD52</accession>
<evidence type="ECO:0000313" key="3">
    <source>
        <dbReference type="Proteomes" id="UP000738431"/>
    </source>
</evidence>
<name>A0ABZ1CD52_9BACT</name>
<reference evidence="2 3" key="1">
    <citation type="submission" date="2021-08" db="EMBL/GenBank/DDBJ databases">
        <authorList>
            <person name="Zhang D."/>
            <person name="Zhang A."/>
            <person name="Wang L."/>
        </authorList>
    </citation>
    <scope>NUCLEOTIDE SEQUENCE [LARGE SCALE GENOMIC DNA]</scope>
    <source>
        <strain evidence="2 3">WL0086</strain>
    </source>
</reference>
<dbReference type="EMBL" id="CP139781">
    <property type="protein sequence ID" value="WRQ89608.1"/>
    <property type="molecule type" value="Genomic_DNA"/>
</dbReference>
<proteinExistence type="predicted"/>
<keyword evidence="3" id="KW-1185">Reference proteome</keyword>
<sequence length="168" mass="18391">MTGRHRGRVGLALLALTLLAAWAGFGFARGGAMAPADSHDDVAWMQREFALSAAQMDEIERMHTAYRSVCDEHCRMIREGRAEVASLRAANADATEVARAERILAKHDAHCRSDLRDFLTRVAGAMGDEAGARYLALVEPRLAKFDHEGAPDLNWSAPHQHDADPTSD</sequence>
<reference evidence="2 3" key="2">
    <citation type="submission" date="2023-12" db="EMBL/GenBank/DDBJ databases">
        <title>Description of an unclassified Opitutus bacterium of Verrucomicrobiota.</title>
        <authorList>
            <person name="Zhang D.-F."/>
        </authorList>
    </citation>
    <scope>NUCLEOTIDE SEQUENCE [LARGE SCALE GENOMIC DNA]</scope>
    <source>
        <strain evidence="2 3">WL0086</strain>
    </source>
</reference>
<protein>
    <recommendedName>
        <fullName evidence="4">Periplasmic heavy metal sensor</fullName>
    </recommendedName>
</protein>